<dbReference type="GO" id="GO:0030246">
    <property type="term" value="F:carbohydrate binding"/>
    <property type="evidence" value="ECO:0007669"/>
    <property type="project" value="InterPro"/>
</dbReference>
<dbReference type="SUPFAM" id="SSF49452">
    <property type="entry name" value="Starch-binding domain-like"/>
    <property type="match status" value="1"/>
</dbReference>
<dbReference type="SUPFAM" id="SSF49464">
    <property type="entry name" value="Carboxypeptidase regulatory domain-like"/>
    <property type="match status" value="1"/>
</dbReference>
<protein>
    <recommendedName>
        <fullName evidence="3">Carboxypeptidase regulatory-like domain-containing protein</fullName>
    </recommendedName>
</protein>
<dbReference type="Pfam" id="PF13620">
    <property type="entry name" value="CarboxypepD_reg"/>
    <property type="match status" value="2"/>
</dbReference>
<organism evidence="1 2">
    <name type="scientific">Gemmatimonas aurantiaca</name>
    <dbReference type="NCBI Taxonomy" id="173480"/>
    <lineage>
        <taxon>Bacteria</taxon>
        <taxon>Pseudomonadati</taxon>
        <taxon>Gemmatimonadota</taxon>
        <taxon>Gemmatimonadia</taxon>
        <taxon>Gemmatimonadales</taxon>
        <taxon>Gemmatimonadaceae</taxon>
        <taxon>Gemmatimonas</taxon>
    </lineage>
</organism>
<dbReference type="InterPro" id="IPR008969">
    <property type="entry name" value="CarboxyPept-like_regulatory"/>
</dbReference>
<evidence type="ECO:0008006" key="3">
    <source>
        <dbReference type="Google" id="ProtNLM"/>
    </source>
</evidence>
<gene>
    <name evidence="1" type="ORF">DGD08_02170</name>
</gene>
<dbReference type="InterPro" id="IPR013784">
    <property type="entry name" value="Carb-bd-like_fold"/>
</dbReference>
<accession>A0A3D4V4E0</accession>
<dbReference type="EMBL" id="DPIY01000002">
    <property type="protein sequence ID" value="HCT55999.1"/>
    <property type="molecule type" value="Genomic_DNA"/>
</dbReference>
<reference evidence="1 2" key="1">
    <citation type="journal article" date="2018" name="Nat. Biotechnol.">
        <title>A standardized bacterial taxonomy based on genome phylogeny substantially revises the tree of life.</title>
        <authorList>
            <person name="Parks D.H."/>
            <person name="Chuvochina M."/>
            <person name="Waite D.W."/>
            <person name="Rinke C."/>
            <person name="Skarshewski A."/>
            <person name="Chaumeil P.A."/>
            <person name="Hugenholtz P."/>
        </authorList>
    </citation>
    <scope>NUCLEOTIDE SEQUENCE [LARGE SCALE GENOMIC DNA]</scope>
    <source>
        <strain evidence="1">UBA8844</strain>
    </source>
</reference>
<evidence type="ECO:0000313" key="1">
    <source>
        <dbReference type="EMBL" id="HCT55999.1"/>
    </source>
</evidence>
<dbReference type="AlphaFoldDB" id="A0A3D4V4E0"/>
<dbReference type="Gene3D" id="2.60.40.1120">
    <property type="entry name" value="Carboxypeptidase-like, regulatory domain"/>
    <property type="match status" value="2"/>
</dbReference>
<dbReference type="Proteomes" id="UP000264071">
    <property type="component" value="Unassembled WGS sequence"/>
</dbReference>
<evidence type="ECO:0000313" key="2">
    <source>
        <dbReference type="Proteomes" id="UP000264071"/>
    </source>
</evidence>
<sequence>MWTYSHMDRLLPPATMRSFMRTIQPIPFRLLLSAVLLAPCALPAQPRGPVGSVRGTVYDSLTRKPIVDAVIEVQATAQITYSDAQGRFTLDSVPLGVQQLTFSSATLDSLGLYGFAREVDVTSDTRGVLLTTPSFGTMYGRLCATAGSPSRDSAIVFGTVYDAASRTPLSKAQVSLRWLQSSEGGKELSNPERTTATGDDGVYGICGLPADVALTTTAQHDAIVSGAFNTVVGPSRMLRRDFYISRELGQAADVRTNATPSSGSGIVRGTVRYERGKALPGALVSLIAGNRSTETDAEGQFRLTGVPLGTQELNVQQIGRGGVSRAIDVTARDDGTHDFVLRGTTVLATMNVRGKVGADQAGFLRRKQDGMVRVVEREEILKRSDIGSALKRLPGLRVAQKLGGTVIEATRPMCVGQVPIVIDGALIPNPRNTTTFSVPQALSGTTAIPRATTTPAPSRAAQSSVVSAANNARVDQLMVNDVLAIEFHPGPASVPMEYWPGPPPQCGLLLIWTVASNWDK</sequence>
<proteinExistence type="predicted"/>
<name>A0A3D4V4E0_9BACT</name>
<comment type="caution">
    <text evidence="1">The sequence shown here is derived from an EMBL/GenBank/DDBJ whole genome shotgun (WGS) entry which is preliminary data.</text>
</comment>